<keyword evidence="3" id="KW-0479">Metal-binding</keyword>
<organism evidence="8 9">
    <name type="scientific">Flavobacterium fructosi</name>
    <dbReference type="NCBI Taxonomy" id="3230416"/>
    <lineage>
        <taxon>Bacteria</taxon>
        <taxon>Pseudomonadati</taxon>
        <taxon>Bacteroidota</taxon>
        <taxon>Flavobacteriia</taxon>
        <taxon>Flavobacteriales</taxon>
        <taxon>Flavobacteriaceae</taxon>
        <taxon>Flavobacterium</taxon>
    </lineage>
</organism>
<gene>
    <name evidence="8" type="ORF">ACFX5D_11735</name>
</gene>
<accession>A0ABW6HPN6</accession>
<dbReference type="PANTHER" id="PTHR12992:SF11">
    <property type="entry name" value="MITOCHONDRIAL COENZYME A DIPHOSPHATASE NUDT8"/>
    <property type="match status" value="1"/>
</dbReference>
<dbReference type="PANTHER" id="PTHR12992">
    <property type="entry name" value="NUDIX HYDROLASE"/>
    <property type="match status" value="1"/>
</dbReference>
<keyword evidence="4 8" id="KW-0378">Hydrolase</keyword>
<comment type="cofactor">
    <cofactor evidence="2">
        <name>Mg(2+)</name>
        <dbReference type="ChEBI" id="CHEBI:18420"/>
    </cofactor>
</comment>
<dbReference type="RefSeq" id="WP_379858372.1">
    <property type="nucleotide sequence ID" value="NZ_JBHZQA010000007.1"/>
</dbReference>
<name>A0ABW6HPN6_9FLAO</name>
<comment type="cofactor">
    <cofactor evidence="1">
        <name>Mn(2+)</name>
        <dbReference type="ChEBI" id="CHEBI:29035"/>
    </cofactor>
</comment>
<comment type="caution">
    <text evidence="8">The sequence shown here is derived from an EMBL/GenBank/DDBJ whole genome shotgun (WGS) entry which is preliminary data.</text>
</comment>
<evidence type="ECO:0000256" key="3">
    <source>
        <dbReference type="ARBA" id="ARBA00022723"/>
    </source>
</evidence>
<reference evidence="8 9" key="1">
    <citation type="submission" date="2024-06" db="EMBL/GenBank/DDBJ databases">
        <title>Flavobacterium spp. isolated from glacier.</title>
        <authorList>
            <person name="Han D."/>
        </authorList>
    </citation>
    <scope>NUCLEOTIDE SEQUENCE [LARGE SCALE GENOMIC DNA]</scope>
    <source>
        <strain evidence="8 9">LB3P45</strain>
    </source>
</reference>
<dbReference type="Gene3D" id="3.90.79.10">
    <property type="entry name" value="Nucleoside Triphosphate Pyrophosphohydrolase"/>
    <property type="match status" value="1"/>
</dbReference>
<proteinExistence type="predicted"/>
<evidence type="ECO:0000256" key="5">
    <source>
        <dbReference type="ARBA" id="ARBA00022842"/>
    </source>
</evidence>
<evidence type="ECO:0000259" key="7">
    <source>
        <dbReference type="PROSITE" id="PS51462"/>
    </source>
</evidence>
<dbReference type="PROSITE" id="PS51462">
    <property type="entry name" value="NUDIX"/>
    <property type="match status" value="1"/>
</dbReference>
<dbReference type="GO" id="GO:0035539">
    <property type="term" value="F:8-oxo-7,8-dihydrodeoxyguanosine triphosphate pyrophosphatase activity"/>
    <property type="evidence" value="ECO:0007669"/>
    <property type="project" value="UniProtKB-EC"/>
</dbReference>
<dbReference type="EMBL" id="JBHZQA010000007">
    <property type="protein sequence ID" value="MFE3848633.1"/>
    <property type="molecule type" value="Genomic_DNA"/>
</dbReference>
<dbReference type="Pfam" id="PF00293">
    <property type="entry name" value="NUDIX"/>
    <property type="match status" value="1"/>
</dbReference>
<evidence type="ECO:0000256" key="6">
    <source>
        <dbReference type="ARBA" id="ARBA00023211"/>
    </source>
</evidence>
<dbReference type="CDD" id="cd03426">
    <property type="entry name" value="NUDIX_CoAse_Nudt7"/>
    <property type="match status" value="1"/>
</dbReference>
<evidence type="ECO:0000256" key="2">
    <source>
        <dbReference type="ARBA" id="ARBA00001946"/>
    </source>
</evidence>
<protein>
    <submittedName>
        <fullName evidence="8">NUDIX hydrolase</fullName>
        <ecNumber evidence="8">3.6.1.55</ecNumber>
    </submittedName>
</protein>
<feature type="domain" description="Nudix hydrolase" evidence="7">
    <location>
        <begin position="45"/>
        <end position="179"/>
    </location>
</feature>
<keyword evidence="5" id="KW-0460">Magnesium</keyword>
<sequence>MDFQEFLEYVPKLIKAELPAEVSHIKMAPLERIEILKKFDIDIRKPKIAAVMMLFYPKNGITHLVLIVRNSYKGVHSAQIAFPGGKYEDHDEIFENTALRETHEEVGIHPSSMEIIKTFTPMYIPPSDFMVHPFLAICKEEIVFIPDTKEVANIIELPLTVFLSDTIITDAKLNTSYANDITVPSFKIKEHIVWGATAMMLSELKDVLKDVLNS</sequence>
<evidence type="ECO:0000256" key="1">
    <source>
        <dbReference type="ARBA" id="ARBA00001936"/>
    </source>
</evidence>
<dbReference type="InterPro" id="IPR015797">
    <property type="entry name" value="NUDIX_hydrolase-like_dom_sf"/>
</dbReference>
<keyword evidence="9" id="KW-1185">Reference proteome</keyword>
<dbReference type="SUPFAM" id="SSF55811">
    <property type="entry name" value="Nudix"/>
    <property type="match status" value="1"/>
</dbReference>
<dbReference type="EC" id="3.6.1.55" evidence="8"/>
<evidence type="ECO:0000256" key="4">
    <source>
        <dbReference type="ARBA" id="ARBA00022801"/>
    </source>
</evidence>
<dbReference type="Proteomes" id="UP001600039">
    <property type="component" value="Unassembled WGS sequence"/>
</dbReference>
<keyword evidence="6" id="KW-0464">Manganese</keyword>
<evidence type="ECO:0000313" key="8">
    <source>
        <dbReference type="EMBL" id="MFE3848633.1"/>
    </source>
</evidence>
<evidence type="ECO:0000313" key="9">
    <source>
        <dbReference type="Proteomes" id="UP001600039"/>
    </source>
</evidence>
<dbReference type="InterPro" id="IPR000086">
    <property type="entry name" value="NUDIX_hydrolase_dom"/>
</dbReference>
<dbReference type="InterPro" id="IPR045121">
    <property type="entry name" value="CoAse"/>
</dbReference>